<evidence type="ECO:0000256" key="1">
    <source>
        <dbReference type="SAM" id="MobiDB-lite"/>
    </source>
</evidence>
<dbReference type="Proteomes" id="UP000693970">
    <property type="component" value="Unassembled WGS sequence"/>
</dbReference>
<name>A0A9K3KCT4_9STRA</name>
<evidence type="ECO:0000313" key="2">
    <source>
        <dbReference type="EMBL" id="KAG7341016.1"/>
    </source>
</evidence>
<keyword evidence="3" id="KW-1185">Reference proteome</keyword>
<feature type="compositionally biased region" description="Basic and acidic residues" evidence="1">
    <location>
        <begin position="11"/>
        <end position="23"/>
    </location>
</feature>
<dbReference type="EMBL" id="JAGRRH010000026">
    <property type="protein sequence ID" value="KAG7341016.1"/>
    <property type="molecule type" value="Genomic_DNA"/>
</dbReference>
<dbReference type="OrthoDB" id="39328at2759"/>
<evidence type="ECO:0000313" key="3">
    <source>
        <dbReference type="Proteomes" id="UP000693970"/>
    </source>
</evidence>
<comment type="caution">
    <text evidence="2">The sequence shown here is derived from an EMBL/GenBank/DDBJ whole genome shotgun (WGS) entry which is preliminary data.</text>
</comment>
<accession>A0A9K3KCT4</accession>
<reference evidence="2" key="2">
    <citation type="submission" date="2021-04" db="EMBL/GenBank/DDBJ databases">
        <authorList>
            <person name="Podell S."/>
        </authorList>
    </citation>
    <scope>NUCLEOTIDE SEQUENCE</scope>
    <source>
        <strain evidence="2">Hildebrandi</strain>
    </source>
</reference>
<dbReference type="AlphaFoldDB" id="A0A9K3KCT4"/>
<proteinExistence type="predicted"/>
<gene>
    <name evidence="2" type="ORF">IV203_022967</name>
</gene>
<organism evidence="2 3">
    <name type="scientific">Nitzschia inconspicua</name>
    <dbReference type="NCBI Taxonomy" id="303405"/>
    <lineage>
        <taxon>Eukaryota</taxon>
        <taxon>Sar</taxon>
        <taxon>Stramenopiles</taxon>
        <taxon>Ochrophyta</taxon>
        <taxon>Bacillariophyta</taxon>
        <taxon>Bacillariophyceae</taxon>
        <taxon>Bacillariophycidae</taxon>
        <taxon>Bacillariales</taxon>
        <taxon>Bacillariaceae</taxon>
        <taxon>Nitzschia</taxon>
    </lineage>
</organism>
<protein>
    <submittedName>
        <fullName evidence="2">Uncharacterized protein</fullName>
    </submittedName>
</protein>
<feature type="region of interest" description="Disordered" evidence="1">
    <location>
        <begin position="1"/>
        <end position="23"/>
    </location>
</feature>
<sequence>MEETNQPLGESGRDEPASRKLHFSSRENSEFKWKHDKTVIGALEVPSEPVLQLTGHYKEHSVMGYEEDCQKCLQLWKDLKLKESFVKAFEGLPVETKCCGLINDMDSTIKHHVPILNHGWAKQVNDELLSKEGYCLSLYVWSWSNPTGKAETVIPMIRFHSLQISIGKGRG</sequence>
<reference evidence="2" key="1">
    <citation type="journal article" date="2021" name="Sci. Rep.">
        <title>Diploid genomic architecture of Nitzschia inconspicua, an elite biomass production diatom.</title>
        <authorList>
            <person name="Oliver A."/>
            <person name="Podell S."/>
            <person name="Pinowska A."/>
            <person name="Traller J.C."/>
            <person name="Smith S.R."/>
            <person name="McClure R."/>
            <person name="Beliaev A."/>
            <person name="Bohutskyi P."/>
            <person name="Hill E.A."/>
            <person name="Rabines A."/>
            <person name="Zheng H."/>
            <person name="Allen L.Z."/>
            <person name="Kuo A."/>
            <person name="Grigoriev I.V."/>
            <person name="Allen A.E."/>
            <person name="Hazlebeck D."/>
            <person name="Allen E.E."/>
        </authorList>
    </citation>
    <scope>NUCLEOTIDE SEQUENCE</scope>
    <source>
        <strain evidence="2">Hildebrandi</strain>
    </source>
</reference>